<proteinExistence type="predicted"/>
<dbReference type="Gene3D" id="1.10.10.60">
    <property type="entry name" value="Homeodomain-like"/>
    <property type="match status" value="1"/>
</dbReference>
<dbReference type="EMBL" id="MN739696">
    <property type="protein sequence ID" value="QHT21744.1"/>
    <property type="molecule type" value="Genomic_DNA"/>
</dbReference>
<evidence type="ECO:0000313" key="1">
    <source>
        <dbReference type="EMBL" id="QHT21744.1"/>
    </source>
</evidence>
<reference evidence="1" key="1">
    <citation type="journal article" date="2020" name="Nature">
        <title>Giant virus diversity and host interactions through global metagenomics.</title>
        <authorList>
            <person name="Schulz F."/>
            <person name="Roux S."/>
            <person name="Paez-Espino D."/>
            <person name="Jungbluth S."/>
            <person name="Walsh D.A."/>
            <person name="Denef V.J."/>
            <person name="McMahon K.D."/>
            <person name="Konstantinidis K.T."/>
            <person name="Eloe-Fadrosh E.A."/>
            <person name="Kyrpides N.C."/>
            <person name="Woyke T."/>
        </authorList>
    </citation>
    <scope>NUCLEOTIDE SEQUENCE</scope>
    <source>
        <strain evidence="1">GVMAG-M-3300023179-103</strain>
    </source>
</reference>
<name>A0A6C0DYA3_9ZZZZ</name>
<dbReference type="AlphaFoldDB" id="A0A6C0DYA3"/>
<accession>A0A6C0DYA3</accession>
<organism evidence="1">
    <name type="scientific">viral metagenome</name>
    <dbReference type="NCBI Taxonomy" id="1070528"/>
    <lineage>
        <taxon>unclassified sequences</taxon>
        <taxon>metagenomes</taxon>
        <taxon>organismal metagenomes</taxon>
    </lineage>
</organism>
<protein>
    <submittedName>
        <fullName evidence="1">Uncharacterized protein</fullName>
    </submittedName>
</protein>
<sequence length="81" mass="9549">MLYPICPTCGALLSNIQLAYQRDLKELCSKHNLDLDTMSKISKSNEFIEEHKIIVDKYCDKNRYCCRMRLTNFCELVKLIE</sequence>